<dbReference type="EMBL" id="MF788070">
    <property type="protein sequence ID" value="AUF80445.1"/>
    <property type="molecule type" value="Genomic_DNA"/>
</dbReference>
<accession>A0A2H4ZGR6</accession>
<feature type="compositionally biased region" description="Polar residues" evidence="1">
    <location>
        <begin position="46"/>
        <end position="60"/>
    </location>
</feature>
<reference evidence="2" key="1">
    <citation type="submission" date="2017-08" db="EMBL/GenBank/DDBJ databases">
        <title>Complete sequence of p23141-1.</title>
        <authorList>
            <person name="Feng J."/>
            <person name="Yin Z."/>
            <person name="Zeng L."/>
            <person name="Jiang X."/>
            <person name="Zhan Z."/>
            <person name="Luo W."/>
            <person name="Zhao Y."/>
            <person name="Zhou D."/>
        </authorList>
    </citation>
    <scope>NUCLEOTIDE SEQUENCE</scope>
    <source>
        <strain evidence="2">23141</strain>
        <plasmid evidence="2">p23141-2</plasmid>
    </source>
</reference>
<dbReference type="AlphaFoldDB" id="A0A2H4ZGR6"/>
<geneLocation type="plasmid" evidence="2">
    <name>p23141-2</name>
</geneLocation>
<organism evidence="2">
    <name type="scientific">Raoultella ornithinolytica</name>
    <name type="common">Klebsiella ornithinolytica</name>
    <dbReference type="NCBI Taxonomy" id="54291"/>
    <lineage>
        <taxon>Bacteria</taxon>
        <taxon>Pseudomonadati</taxon>
        <taxon>Pseudomonadota</taxon>
        <taxon>Gammaproteobacteria</taxon>
        <taxon>Enterobacterales</taxon>
        <taxon>Enterobacteriaceae</taxon>
        <taxon>Klebsiella/Raoultella group</taxon>
        <taxon>Raoultella</taxon>
    </lineage>
</organism>
<name>A0A2H4ZGR6_RAOOR</name>
<evidence type="ECO:0000256" key="1">
    <source>
        <dbReference type="SAM" id="MobiDB-lite"/>
    </source>
</evidence>
<proteinExistence type="predicted"/>
<sequence>MSFLPLRPDHPRCVCFAALSTLCPSSDTPGISRQPVEQRAPEGIWQTLTGSPQNSEKIVR</sequence>
<feature type="region of interest" description="Disordered" evidence="1">
    <location>
        <begin position="25"/>
        <end position="60"/>
    </location>
</feature>
<evidence type="ECO:0000313" key="2">
    <source>
        <dbReference type="EMBL" id="AUF80445.1"/>
    </source>
</evidence>
<keyword evidence="2" id="KW-0614">Plasmid</keyword>
<protein>
    <submittedName>
        <fullName evidence="2">Uncharacterized protein</fullName>
    </submittedName>
</protein>